<keyword evidence="15" id="KW-1185">Reference proteome</keyword>
<dbReference type="OMA" id="QHLFRAN"/>
<organism evidence="14 15">
    <name type="scientific">Pycnoporus cinnabarinus</name>
    <name type="common">Cinnabar-red polypore</name>
    <name type="synonym">Trametes cinnabarina</name>
    <dbReference type="NCBI Taxonomy" id="5643"/>
    <lineage>
        <taxon>Eukaryota</taxon>
        <taxon>Fungi</taxon>
        <taxon>Dikarya</taxon>
        <taxon>Basidiomycota</taxon>
        <taxon>Agaricomycotina</taxon>
        <taxon>Agaricomycetes</taxon>
        <taxon>Polyporales</taxon>
        <taxon>Polyporaceae</taxon>
        <taxon>Trametes</taxon>
    </lineage>
</organism>
<evidence type="ECO:0000256" key="2">
    <source>
        <dbReference type="ARBA" id="ARBA00008817"/>
    </source>
</evidence>
<evidence type="ECO:0000256" key="10">
    <source>
        <dbReference type="ARBA" id="ARBA00023136"/>
    </source>
</evidence>
<evidence type="ECO:0000256" key="8">
    <source>
        <dbReference type="ARBA" id="ARBA00023010"/>
    </source>
</evidence>
<evidence type="ECO:0000256" key="6">
    <source>
        <dbReference type="ARBA" id="ARBA00022792"/>
    </source>
</evidence>
<dbReference type="Gene3D" id="1.10.287.110">
    <property type="entry name" value="DnaJ domain"/>
    <property type="match status" value="1"/>
</dbReference>
<comment type="similarity">
    <text evidence="2">Belongs to the TIM16/PAM16 family.</text>
</comment>
<evidence type="ECO:0000256" key="12">
    <source>
        <dbReference type="ARBA" id="ARBA00031407"/>
    </source>
</evidence>
<evidence type="ECO:0000256" key="1">
    <source>
        <dbReference type="ARBA" id="ARBA00004637"/>
    </source>
</evidence>
<evidence type="ECO:0000256" key="11">
    <source>
        <dbReference type="ARBA" id="ARBA00030422"/>
    </source>
</evidence>
<keyword evidence="5" id="KW-0813">Transport</keyword>
<dbReference type="EMBL" id="CCBP010000283">
    <property type="protein sequence ID" value="CDO75658.1"/>
    <property type="molecule type" value="Genomic_DNA"/>
</dbReference>
<feature type="compositionally biased region" description="Low complexity" evidence="13">
    <location>
        <begin position="140"/>
        <end position="165"/>
    </location>
</feature>
<feature type="region of interest" description="Disordered" evidence="13">
    <location>
        <begin position="94"/>
        <end position="117"/>
    </location>
</feature>
<reference evidence="14" key="1">
    <citation type="submission" date="2014-01" db="EMBL/GenBank/DDBJ databases">
        <title>The genome of the white-rot fungus Pycnoporus cinnabarinus: a basidiomycete model with a versatile arsenal for lignocellulosic biomass breakdown.</title>
        <authorList>
            <person name="Levasseur A."/>
            <person name="Lomascolo A."/>
            <person name="Ruiz-Duenas F.J."/>
            <person name="Uzan E."/>
            <person name="Piumi F."/>
            <person name="Kues U."/>
            <person name="Ram A.F.J."/>
            <person name="Murat C."/>
            <person name="Haon M."/>
            <person name="Benoit I."/>
            <person name="Arfi Y."/>
            <person name="Chevret D."/>
            <person name="Drula E."/>
            <person name="Kwon M.J."/>
            <person name="Gouret P."/>
            <person name="Lesage-Meessen L."/>
            <person name="Lombard V."/>
            <person name="Mariette J."/>
            <person name="Noirot C."/>
            <person name="Park J."/>
            <person name="Patyshakuliyeva A."/>
            <person name="Wieneger R.A.B."/>
            <person name="Wosten H.A.B."/>
            <person name="Martin F."/>
            <person name="Coutinho P.M."/>
            <person name="de Vries R."/>
            <person name="Martinez A.T."/>
            <person name="Klopp C."/>
            <person name="Pontarotti P."/>
            <person name="Henrissat B."/>
            <person name="Record E."/>
        </authorList>
    </citation>
    <scope>NUCLEOTIDE SEQUENCE [LARGE SCALE GENOMIC DNA]</scope>
    <source>
        <strain evidence="14">BRFM137</strain>
    </source>
</reference>
<feature type="region of interest" description="Disordered" evidence="13">
    <location>
        <begin position="135"/>
        <end position="171"/>
    </location>
</feature>
<evidence type="ECO:0000256" key="5">
    <source>
        <dbReference type="ARBA" id="ARBA00022448"/>
    </source>
</evidence>
<dbReference type="AlphaFoldDB" id="A0A060ST61"/>
<dbReference type="Pfam" id="PF03656">
    <property type="entry name" value="Pam16"/>
    <property type="match status" value="1"/>
</dbReference>
<dbReference type="InterPro" id="IPR036869">
    <property type="entry name" value="J_dom_sf"/>
</dbReference>
<comment type="subcellular location">
    <subcellularLocation>
        <location evidence="1">Mitochondrion inner membrane</location>
        <topology evidence="1">Peripheral membrane protein</topology>
    </subcellularLocation>
</comment>
<evidence type="ECO:0000256" key="13">
    <source>
        <dbReference type="SAM" id="MobiDB-lite"/>
    </source>
</evidence>
<dbReference type="GO" id="GO:0005744">
    <property type="term" value="C:TIM23 mitochondrial import inner membrane translocase complex"/>
    <property type="evidence" value="ECO:0007669"/>
    <property type="project" value="InterPro"/>
</dbReference>
<dbReference type="GO" id="GO:0030150">
    <property type="term" value="P:protein import into mitochondrial matrix"/>
    <property type="evidence" value="ECO:0007669"/>
    <property type="project" value="InterPro"/>
</dbReference>
<evidence type="ECO:0000256" key="9">
    <source>
        <dbReference type="ARBA" id="ARBA00023128"/>
    </source>
</evidence>
<keyword evidence="8" id="KW-0811">Translocation</keyword>
<dbReference type="InterPro" id="IPR005341">
    <property type="entry name" value="Tim16"/>
</dbReference>
<sequence>MSSPKVIVQIAIAGARILGKAFVAAGRQAIQNAKYRPPGAGGTDIAGVGNATSASLTDRLTREHKMTADEARLILNVKKDDPIERIVQNYEHLFKANSPPEKPPKPAPGKAAIPTHSHYLQSKVVRAKERLEAELKAGLEGENAASSAEAPSSSTTSSSSSSSSTTPPPSS</sequence>
<keyword evidence="6" id="KW-0999">Mitochondrion inner membrane</keyword>
<comment type="caution">
    <text evidence="14">The sequence shown here is derived from an EMBL/GenBank/DDBJ whole genome shotgun (WGS) entry which is preliminary data.</text>
</comment>
<evidence type="ECO:0000256" key="7">
    <source>
        <dbReference type="ARBA" id="ARBA00022927"/>
    </source>
</evidence>
<gene>
    <name evidence="14" type="ORF">BN946_scf184941.g11</name>
</gene>
<dbReference type="STRING" id="5643.A0A060ST61"/>
<protein>
    <recommendedName>
        <fullName evidence="4">Mitochondrial import inner membrane translocase subunit TIM16</fullName>
    </recommendedName>
    <alternativeName>
        <fullName evidence="3">Mitochondrial import inner membrane translocase subunit tim16</fullName>
    </alternativeName>
    <alternativeName>
        <fullName evidence="11 12">Presequence translocated-associated motor subunit PAM16</fullName>
    </alternativeName>
</protein>
<keyword evidence="10" id="KW-0472">Membrane</keyword>
<evidence type="ECO:0000256" key="4">
    <source>
        <dbReference type="ARBA" id="ARBA00020721"/>
    </source>
</evidence>
<name>A0A060ST61_PYCCI</name>
<dbReference type="HOGENOM" id="CLU_101461_1_0_1"/>
<keyword evidence="9" id="KW-0496">Mitochondrion</keyword>
<evidence type="ECO:0000313" key="15">
    <source>
        <dbReference type="Proteomes" id="UP000029665"/>
    </source>
</evidence>
<dbReference type="PANTHER" id="PTHR12388:SF0">
    <property type="entry name" value="MITOCHONDRIAL IMPORT INNER MEMBRANE TRANSLOCASE SUBUNIT TIM16"/>
    <property type="match status" value="1"/>
</dbReference>
<evidence type="ECO:0000313" key="14">
    <source>
        <dbReference type="EMBL" id="CDO75658.1"/>
    </source>
</evidence>
<dbReference type="PANTHER" id="PTHR12388">
    <property type="entry name" value="MITOCHONDRIA ASSOCIATED GRANULOCYTE MACROPHAGE CSF SIGNALING MOLECULE"/>
    <property type="match status" value="1"/>
</dbReference>
<keyword evidence="7" id="KW-0653">Protein transport</keyword>
<dbReference type="Proteomes" id="UP000029665">
    <property type="component" value="Unassembled WGS sequence"/>
</dbReference>
<accession>A0A060ST61</accession>
<proteinExistence type="inferred from homology"/>
<evidence type="ECO:0000256" key="3">
    <source>
        <dbReference type="ARBA" id="ARBA00013571"/>
    </source>
</evidence>
<dbReference type="OrthoDB" id="10262892at2759"/>